<dbReference type="EMBL" id="WBXO01000001">
    <property type="protein sequence ID" value="KAB2954535.1"/>
    <property type="molecule type" value="Genomic_DNA"/>
</dbReference>
<keyword evidence="2" id="KW-1185">Reference proteome</keyword>
<reference evidence="1 2" key="1">
    <citation type="submission" date="2019-10" db="EMBL/GenBank/DDBJ databases">
        <title>Whole-genome sequence of the extremophile Heliorestis acidaminivorans DSM 24790.</title>
        <authorList>
            <person name="Kyndt J.A."/>
            <person name="Meyer T.E."/>
        </authorList>
    </citation>
    <scope>NUCLEOTIDE SEQUENCE [LARGE SCALE GENOMIC DNA]</scope>
    <source>
        <strain evidence="1 2">DSM 24790</strain>
    </source>
</reference>
<evidence type="ECO:0000313" key="2">
    <source>
        <dbReference type="Proteomes" id="UP000468766"/>
    </source>
</evidence>
<sequence>MSLVIFWRGRRIMGGLPRSYGQDCLGVLVQDLFHIYVYWELTEETRQKALSLRNLNVDSPCQIRVQQFVEENDSMEWQKVYQAELPFGADHWYLSGLVPAMIYRIQIGIQDGESFQELLTSEQVHMPPGISGHRRSWGRAHSIVGGVAPIEVTVPVEESTESYSSSDLVAEPAVAERSASYFEG</sequence>
<organism evidence="1 2">
    <name type="scientific">Heliorestis acidaminivorans</name>
    <dbReference type="NCBI Taxonomy" id="553427"/>
    <lineage>
        <taxon>Bacteria</taxon>
        <taxon>Bacillati</taxon>
        <taxon>Bacillota</taxon>
        <taxon>Clostridia</taxon>
        <taxon>Eubacteriales</taxon>
        <taxon>Heliobacteriaceae</taxon>
        <taxon>Heliorestis</taxon>
    </lineage>
</organism>
<gene>
    <name evidence="1" type="ORF">F9B85_02345</name>
</gene>
<dbReference type="InterPro" id="IPR032585">
    <property type="entry name" value="DUF4912"/>
</dbReference>
<accession>A0A6I0EUT3</accession>
<comment type="caution">
    <text evidence="1">The sequence shown here is derived from an EMBL/GenBank/DDBJ whole genome shotgun (WGS) entry which is preliminary data.</text>
</comment>
<name>A0A6I0EUT3_9FIRM</name>
<dbReference type="Pfam" id="PF16258">
    <property type="entry name" value="DUF4912"/>
    <property type="match status" value="1"/>
</dbReference>
<proteinExistence type="predicted"/>
<evidence type="ECO:0000313" key="1">
    <source>
        <dbReference type="EMBL" id="KAB2954535.1"/>
    </source>
</evidence>
<protein>
    <submittedName>
        <fullName evidence="1">DUF4912 domain-containing protein</fullName>
    </submittedName>
</protein>
<dbReference type="AlphaFoldDB" id="A0A6I0EUT3"/>
<dbReference type="Proteomes" id="UP000468766">
    <property type="component" value="Unassembled WGS sequence"/>
</dbReference>
<dbReference type="OrthoDB" id="9812700at2"/>